<dbReference type="PANTHER" id="PTHR24567:SF68">
    <property type="entry name" value="DNA-BINDING TRANSCRIPTIONAL DUAL REGULATOR CRP"/>
    <property type="match status" value="1"/>
</dbReference>
<dbReference type="PROSITE" id="PS51063">
    <property type="entry name" value="HTH_CRP_2"/>
    <property type="match status" value="1"/>
</dbReference>
<dbReference type="InterPro" id="IPR000595">
    <property type="entry name" value="cNMP-bd_dom"/>
</dbReference>
<reference evidence="5 6" key="1">
    <citation type="submission" date="2019-04" db="EMBL/GenBank/DDBJ databases">
        <title>Microbes associate with the intestines of laboratory mice.</title>
        <authorList>
            <person name="Navarre W."/>
            <person name="Wong E."/>
            <person name="Huang K.C."/>
            <person name="Tropini C."/>
            <person name="Ng K."/>
            <person name="Yu B."/>
        </authorList>
    </citation>
    <scope>NUCLEOTIDE SEQUENCE [LARGE SCALE GENOMIC DNA]</scope>
    <source>
        <strain evidence="5 6">NM83_B4-11</strain>
    </source>
</reference>
<evidence type="ECO:0000256" key="2">
    <source>
        <dbReference type="ARBA" id="ARBA00023125"/>
    </source>
</evidence>
<dbReference type="SMART" id="SM00419">
    <property type="entry name" value="HTH_CRP"/>
    <property type="match status" value="1"/>
</dbReference>
<dbReference type="SUPFAM" id="SSF46785">
    <property type="entry name" value="Winged helix' DNA-binding domain"/>
    <property type="match status" value="1"/>
</dbReference>
<dbReference type="CDD" id="cd00038">
    <property type="entry name" value="CAP_ED"/>
    <property type="match status" value="1"/>
</dbReference>
<evidence type="ECO:0000313" key="6">
    <source>
        <dbReference type="Proteomes" id="UP000308038"/>
    </source>
</evidence>
<sequence length="232" mass="25492">MLSRRMRTLSDLTPEEIEAVEAVHVEPVATAHGGVILKDGAAPNQLYLVLDGWAARAAVRMNGSRRITAILLPGDFCGLHAACGSTFEHDLIALTDCKIGWIPGEVIAGLATRHPGINAALWRASLIEAATLRKWLTISDDAYHAMAHLLCELITRGRQIGLATDNDMPLPITQEHIGDALGLTSVHVNRVLRRLRHEGLIALTNKTLWIVDEGGLRRAGQFDPRYLRPWEK</sequence>
<evidence type="ECO:0000256" key="1">
    <source>
        <dbReference type="ARBA" id="ARBA00023015"/>
    </source>
</evidence>
<dbReference type="InterPro" id="IPR036390">
    <property type="entry name" value="WH_DNA-bd_sf"/>
</dbReference>
<dbReference type="Gene3D" id="2.60.120.10">
    <property type="entry name" value="Jelly Rolls"/>
    <property type="match status" value="1"/>
</dbReference>
<evidence type="ECO:0000313" key="5">
    <source>
        <dbReference type="EMBL" id="THG39104.1"/>
    </source>
</evidence>
<feature type="domain" description="HTH crp-type" evidence="4">
    <location>
        <begin position="140"/>
        <end position="214"/>
    </location>
</feature>
<evidence type="ECO:0000259" key="4">
    <source>
        <dbReference type="PROSITE" id="PS51063"/>
    </source>
</evidence>
<dbReference type="InterPro" id="IPR014710">
    <property type="entry name" value="RmlC-like_jellyroll"/>
</dbReference>
<gene>
    <name evidence="5" type="ORF">E5988_12685</name>
</gene>
<dbReference type="Gene3D" id="1.10.10.10">
    <property type="entry name" value="Winged helix-like DNA-binding domain superfamily/Winged helix DNA-binding domain"/>
    <property type="match status" value="1"/>
</dbReference>
<dbReference type="EMBL" id="SSTI01000009">
    <property type="protein sequence ID" value="THG39104.1"/>
    <property type="molecule type" value="Genomic_DNA"/>
</dbReference>
<comment type="caution">
    <text evidence="5">The sequence shown here is derived from an EMBL/GenBank/DDBJ whole genome shotgun (WGS) entry which is preliminary data.</text>
</comment>
<dbReference type="Proteomes" id="UP000308038">
    <property type="component" value="Unassembled WGS sequence"/>
</dbReference>
<name>A0ABY2QHY8_9SPHN</name>
<dbReference type="PANTHER" id="PTHR24567">
    <property type="entry name" value="CRP FAMILY TRANSCRIPTIONAL REGULATORY PROTEIN"/>
    <property type="match status" value="1"/>
</dbReference>
<dbReference type="Pfam" id="PF13545">
    <property type="entry name" value="HTH_Crp_2"/>
    <property type="match status" value="1"/>
</dbReference>
<keyword evidence="6" id="KW-1185">Reference proteome</keyword>
<keyword evidence="1" id="KW-0805">Transcription regulation</keyword>
<keyword evidence="3" id="KW-0804">Transcription</keyword>
<dbReference type="SMART" id="SM00100">
    <property type="entry name" value="cNMP"/>
    <property type="match status" value="1"/>
</dbReference>
<dbReference type="InterPro" id="IPR050397">
    <property type="entry name" value="Env_Response_Regulators"/>
</dbReference>
<dbReference type="SUPFAM" id="SSF51206">
    <property type="entry name" value="cAMP-binding domain-like"/>
    <property type="match status" value="1"/>
</dbReference>
<accession>A0ABY2QHY8</accession>
<dbReference type="Pfam" id="PF00027">
    <property type="entry name" value="cNMP_binding"/>
    <property type="match status" value="1"/>
</dbReference>
<dbReference type="InterPro" id="IPR036388">
    <property type="entry name" value="WH-like_DNA-bd_sf"/>
</dbReference>
<dbReference type="InterPro" id="IPR018490">
    <property type="entry name" value="cNMP-bd_dom_sf"/>
</dbReference>
<protein>
    <submittedName>
        <fullName evidence="5">Crp/Fnr family transcriptional regulator</fullName>
    </submittedName>
</protein>
<dbReference type="PRINTS" id="PR00034">
    <property type="entry name" value="HTHCRP"/>
</dbReference>
<dbReference type="InterPro" id="IPR012318">
    <property type="entry name" value="HTH_CRP"/>
</dbReference>
<organism evidence="5 6">
    <name type="scientific">Sphingomonas olei</name>
    <dbReference type="NCBI Taxonomy" id="1886787"/>
    <lineage>
        <taxon>Bacteria</taxon>
        <taxon>Pseudomonadati</taxon>
        <taxon>Pseudomonadota</taxon>
        <taxon>Alphaproteobacteria</taxon>
        <taxon>Sphingomonadales</taxon>
        <taxon>Sphingomonadaceae</taxon>
        <taxon>Sphingomonas</taxon>
    </lineage>
</organism>
<evidence type="ECO:0000256" key="3">
    <source>
        <dbReference type="ARBA" id="ARBA00023163"/>
    </source>
</evidence>
<keyword evidence="2" id="KW-0238">DNA-binding</keyword>
<proteinExistence type="predicted"/>